<comment type="caution">
    <text evidence="2">The sequence shown here is derived from an EMBL/GenBank/DDBJ whole genome shotgun (WGS) entry which is preliminary data.</text>
</comment>
<reference evidence="2" key="1">
    <citation type="submission" date="2020-03" db="EMBL/GenBank/DDBJ databases">
        <authorList>
            <person name="Weist P."/>
        </authorList>
    </citation>
    <scope>NUCLEOTIDE SEQUENCE</scope>
</reference>
<feature type="compositionally biased region" description="Basic and acidic residues" evidence="1">
    <location>
        <begin position="68"/>
        <end position="82"/>
    </location>
</feature>
<feature type="region of interest" description="Disordered" evidence="1">
    <location>
        <begin position="43"/>
        <end position="125"/>
    </location>
</feature>
<dbReference type="AlphaFoldDB" id="A0A9N7U4L1"/>
<evidence type="ECO:0000313" key="2">
    <source>
        <dbReference type="EMBL" id="CAB1424345.1"/>
    </source>
</evidence>
<organism evidence="2 3">
    <name type="scientific">Pleuronectes platessa</name>
    <name type="common">European plaice</name>
    <dbReference type="NCBI Taxonomy" id="8262"/>
    <lineage>
        <taxon>Eukaryota</taxon>
        <taxon>Metazoa</taxon>
        <taxon>Chordata</taxon>
        <taxon>Craniata</taxon>
        <taxon>Vertebrata</taxon>
        <taxon>Euteleostomi</taxon>
        <taxon>Actinopterygii</taxon>
        <taxon>Neopterygii</taxon>
        <taxon>Teleostei</taxon>
        <taxon>Neoteleostei</taxon>
        <taxon>Acanthomorphata</taxon>
        <taxon>Carangaria</taxon>
        <taxon>Pleuronectiformes</taxon>
        <taxon>Pleuronectoidei</taxon>
        <taxon>Pleuronectidae</taxon>
        <taxon>Pleuronectes</taxon>
    </lineage>
</organism>
<sequence>MLDVVPVRLEKVCLITCLQRLGVFCLLVRGVGGHAWSFEGVVQQDSASHGRGRKGTEESMSEEASGMRQHEAMMRVLSEQRRGVSVPLSARGTDNDTAQGRERRSFNRLSCGSGGPDGRHEGPGLHWSLALESAGAPSSTGHIPQDVCP</sequence>
<evidence type="ECO:0000256" key="1">
    <source>
        <dbReference type="SAM" id="MobiDB-lite"/>
    </source>
</evidence>
<keyword evidence="3" id="KW-1185">Reference proteome</keyword>
<evidence type="ECO:0000313" key="3">
    <source>
        <dbReference type="Proteomes" id="UP001153269"/>
    </source>
</evidence>
<gene>
    <name evidence="2" type="ORF">PLEPLA_LOCUS12270</name>
</gene>
<protein>
    <submittedName>
        <fullName evidence="2">Uncharacterized protein</fullName>
    </submittedName>
</protein>
<accession>A0A9N7U4L1</accession>
<proteinExistence type="predicted"/>
<dbReference type="Proteomes" id="UP001153269">
    <property type="component" value="Unassembled WGS sequence"/>
</dbReference>
<dbReference type="EMBL" id="CADEAL010000724">
    <property type="protein sequence ID" value="CAB1424345.1"/>
    <property type="molecule type" value="Genomic_DNA"/>
</dbReference>
<name>A0A9N7U4L1_PLEPL</name>